<dbReference type="EMBL" id="CP022540">
    <property type="protein sequence ID" value="ASP19454.1"/>
    <property type="molecule type" value="Genomic_DNA"/>
</dbReference>
<dbReference type="InterPro" id="IPR006664">
    <property type="entry name" value="OMP_bac"/>
</dbReference>
<dbReference type="OrthoDB" id="7170686at2"/>
<dbReference type="EC" id="1.97.1.12" evidence="6"/>
<feature type="domain" description="OmpA-like" evidence="5">
    <location>
        <begin position="102"/>
        <end position="219"/>
    </location>
</feature>
<keyword evidence="7" id="KW-1185">Reference proteome</keyword>
<dbReference type="GO" id="GO:0016491">
    <property type="term" value="F:oxidoreductase activity"/>
    <property type="evidence" value="ECO:0007669"/>
    <property type="project" value="UniProtKB-KW"/>
</dbReference>
<dbReference type="Gene3D" id="3.30.1330.60">
    <property type="entry name" value="OmpA-like domain"/>
    <property type="match status" value="1"/>
</dbReference>
<keyword evidence="2 4" id="KW-0472">Membrane</keyword>
<dbReference type="SUPFAM" id="SSF103088">
    <property type="entry name" value="OmpA-like"/>
    <property type="match status" value="1"/>
</dbReference>
<dbReference type="CDD" id="cd07185">
    <property type="entry name" value="OmpA_C-like"/>
    <property type="match status" value="1"/>
</dbReference>
<dbReference type="InterPro" id="IPR006665">
    <property type="entry name" value="OmpA-like"/>
</dbReference>
<protein>
    <submittedName>
        <fullName evidence="6">Photosystem I P700 chlorophyll a apoprotein A2</fullName>
        <ecNumber evidence="6">1.97.1.12</ecNumber>
    </submittedName>
</protein>
<dbReference type="GO" id="GO:0009279">
    <property type="term" value="C:cell outer membrane"/>
    <property type="evidence" value="ECO:0007669"/>
    <property type="project" value="UniProtKB-SubCell"/>
</dbReference>
<name>A0A222DZQ9_9RHOB</name>
<dbReference type="PANTHER" id="PTHR30329:SF21">
    <property type="entry name" value="LIPOPROTEIN YIAD-RELATED"/>
    <property type="match status" value="1"/>
</dbReference>
<organism evidence="6 7">
    <name type="scientific">Antarctobacter heliothermus</name>
    <dbReference type="NCBI Taxonomy" id="74033"/>
    <lineage>
        <taxon>Bacteria</taxon>
        <taxon>Pseudomonadati</taxon>
        <taxon>Pseudomonadota</taxon>
        <taxon>Alphaproteobacteria</taxon>
        <taxon>Rhodobacterales</taxon>
        <taxon>Roseobacteraceae</taxon>
        <taxon>Antarctobacter</taxon>
    </lineage>
</organism>
<dbReference type="KEGG" id="aht:ANTHELSMS3_00736"/>
<evidence type="ECO:0000256" key="4">
    <source>
        <dbReference type="PROSITE-ProRule" id="PRU00473"/>
    </source>
</evidence>
<proteinExistence type="predicted"/>
<evidence type="ECO:0000313" key="6">
    <source>
        <dbReference type="EMBL" id="ASP19454.1"/>
    </source>
</evidence>
<evidence type="ECO:0000256" key="1">
    <source>
        <dbReference type="ARBA" id="ARBA00004442"/>
    </source>
</evidence>
<comment type="subcellular location">
    <subcellularLocation>
        <location evidence="1">Cell outer membrane</location>
    </subcellularLocation>
</comment>
<sequence>MQPRFLSQILGVLICLTGPLAAQSVELKGFHLEPDPNERAKALSDCLAGVADRCGPRVQLTARGIDPASVQGLVDGAPPAQVNGLKPRLLVKDRTEDTTVGKATPLVSIDIEIFFDSNSAMPSAASAPDMQALATAITDQRFATKRFVILGHTDGRGSDAYNLDLSERRADSVRARLQSLSGLAADRFISAGRGEQELKDPTNPDSPENRRVQIILLDS</sequence>
<evidence type="ECO:0000256" key="2">
    <source>
        <dbReference type="ARBA" id="ARBA00023136"/>
    </source>
</evidence>
<dbReference type="AlphaFoldDB" id="A0A222DZQ9"/>
<reference evidence="6 7" key="1">
    <citation type="submission" date="2017-07" db="EMBL/GenBank/DDBJ databases">
        <title>Genome Sequence of Antarctobacter heliothermus Strain SMS3 Isolated from a culture of the Diatom Skeletonema marinoi.</title>
        <authorList>
            <person name="Topel M."/>
            <person name="Pinder M.I.M."/>
            <person name="Johansson O.N."/>
            <person name="Kourtchenko O."/>
            <person name="Godhe A."/>
            <person name="Clarke A.K."/>
        </authorList>
    </citation>
    <scope>NUCLEOTIDE SEQUENCE [LARGE SCALE GENOMIC DNA]</scope>
    <source>
        <strain evidence="6 7">SMS3</strain>
    </source>
</reference>
<evidence type="ECO:0000259" key="5">
    <source>
        <dbReference type="PROSITE" id="PS51123"/>
    </source>
</evidence>
<dbReference type="PRINTS" id="PR01021">
    <property type="entry name" value="OMPADOMAIN"/>
</dbReference>
<keyword evidence="6" id="KW-0560">Oxidoreductase</keyword>
<dbReference type="RefSeq" id="WP_157733390.1">
    <property type="nucleotide sequence ID" value="NZ_CP022540.1"/>
</dbReference>
<dbReference type="Pfam" id="PF00691">
    <property type="entry name" value="OmpA"/>
    <property type="match status" value="1"/>
</dbReference>
<evidence type="ECO:0000313" key="7">
    <source>
        <dbReference type="Proteomes" id="UP000203589"/>
    </source>
</evidence>
<dbReference type="InterPro" id="IPR050330">
    <property type="entry name" value="Bact_OuterMem_StrucFunc"/>
</dbReference>
<dbReference type="InterPro" id="IPR036737">
    <property type="entry name" value="OmpA-like_sf"/>
</dbReference>
<accession>A0A222DZQ9</accession>
<dbReference type="Proteomes" id="UP000203589">
    <property type="component" value="Chromosome"/>
</dbReference>
<evidence type="ECO:0000256" key="3">
    <source>
        <dbReference type="ARBA" id="ARBA00023237"/>
    </source>
</evidence>
<dbReference type="PANTHER" id="PTHR30329">
    <property type="entry name" value="STATOR ELEMENT OF FLAGELLAR MOTOR COMPLEX"/>
    <property type="match status" value="1"/>
</dbReference>
<dbReference type="PROSITE" id="PS51123">
    <property type="entry name" value="OMPA_2"/>
    <property type="match status" value="1"/>
</dbReference>
<gene>
    <name evidence="6" type="primary">psaB</name>
    <name evidence="6" type="ORF">ANTHELSMS3_00736</name>
</gene>
<keyword evidence="3" id="KW-0998">Cell outer membrane</keyword>